<comment type="subcellular location">
    <subcellularLocation>
        <location evidence="2">Cell outer membrane</location>
    </subcellularLocation>
</comment>
<dbReference type="EMBL" id="JAUZQE010000009">
    <property type="protein sequence ID" value="MDR4125471.1"/>
    <property type="molecule type" value="Genomic_DNA"/>
</dbReference>
<sequence>MQLLATRQESQLITHPNLDLRKYAGLWYEYARLPNGYQVDCTGEVTVDYDLQEDGTLEARFSCANSQCEILNAVAEMRPSRRFDPQDPAKLEIRFSSDWLSAPSSVWRDHWILYVDPDYQHAMIGTPDRRCLWMLGRSRIPDRMALQQMLRYAAQLGFRVNRVLRTGETG</sequence>
<evidence type="ECO:0000313" key="4">
    <source>
        <dbReference type="EMBL" id="MDR4125471.1"/>
    </source>
</evidence>
<keyword evidence="2" id="KW-0449">Lipoprotein</keyword>
<dbReference type="RefSeq" id="WP_165277759.1">
    <property type="nucleotide sequence ID" value="NZ_JAUZQE010000009.1"/>
</dbReference>
<dbReference type="SUPFAM" id="SSF50814">
    <property type="entry name" value="Lipocalins"/>
    <property type="match status" value="1"/>
</dbReference>
<dbReference type="InterPro" id="IPR000566">
    <property type="entry name" value="Lipocln_cytosolic_FA-bd_dom"/>
</dbReference>
<comment type="similarity">
    <text evidence="1 2">Belongs to the calycin superfamily. Lipocalin family.</text>
</comment>
<dbReference type="Gene3D" id="2.40.128.20">
    <property type="match status" value="1"/>
</dbReference>
<organism evidence="4 5">
    <name type="scientific">Yanghanlia caeni</name>
    <dbReference type="NCBI Taxonomy" id="3064283"/>
    <lineage>
        <taxon>Bacteria</taxon>
        <taxon>Pseudomonadati</taxon>
        <taxon>Pseudomonadota</taxon>
        <taxon>Betaproteobacteria</taxon>
        <taxon>Burkholderiales</taxon>
        <taxon>Alcaligenaceae</taxon>
        <taxon>Yanghanlia</taxon>
    </lineage>
</organism>
<dbReference type="Proteomes" id="UP001232156">
    <property type="component" value="Unassembled WGS sequence"/>
</dbReference>
<gene>
    <name evidence="4" type="ORF">Q8947_05685</name>
</gene>
<comment type="function">
    <text evidence="2">Involved in the storage or transport of lipids necessary for membrane maintenance under stressful conditions. Displays a binding preference for lysophospholipids.</text>
</comment>
<dbReference type="InterPro" id="IPR012674">
    <property type="entry name" value="Calycin"/>
</dbReference>
<dbReference type="CDD" id="cd19438">
    <property type="entry name" value="lipocalin_Blc-like"/>
    <property type="match status" value="1"/>
</dbReference>
<evidence type="ECO:0000313" key="5">
    <source>
        <dbReference type="Proteomes" id="UP001232156"/>
    </source>
</evidence>
<keyword evidence="2" id="KW-0998">Cell outer membrane</keyword>
<keyword evidence="5" id="KW-1185">Reference proteome</keyword>
<proteinExistence type="inferred from homology"/>
<evidence type="ECO:0000256" key="1">
    <source>
        <dbReference type="ARBA" id="ARBA00006889"/>
    </source>
</evidence>
<evidence type="ECO:0000259" key="3">
    <source>
        <dbReference type="Pfam" id="PF08212"/>
    </source>
</evidence>
<dbReference type="PANTHER" id="PTHR10612:SF34">
    <property type="entry name" value="APOLIPOPROTEIN D"/>
    <property type="match status" value="1"/>
</dbReference>
<keyword evidence="2" id="KW-0472">Membrane</keyword>
<dbReference type="InterPro" id="IPR022271">
    <property type="entry name" value="Lipocalin_ApoD"/>
</dbReference>
<name>A0ABU1D4X7_9BURK</name>
<dbReference type="InterPro" id="IPR047202">
    <property type="entry name" value="Lipocalin_Blc-like_dom"/>
</dbReference>
<feature type="domain" description="Lipocalin/cytosolic fatty-acid binding" evidence="3">
    <location>
        <begin position="18"/>
        <end position="165"/>
    </location>
</feature>
<dbReference type="PANTHER" id="PTHR10612">
    <property type="entry name" value="APOLIPOPROTEIN D"/>
    <property type="match status" value="1"/>
</dbReference>
<evidence type="ECO:0000256" key="2">
    <source>
        <dbReference type="PIRNR" id="PIRNR036893"/>
    </source>
</evidence>
<reference evidence="4 5" key="1">
    <citation type="submission" date="2023-08" db="EMBL/GenBank/DDBJ databases">
        <title>Alcaligenaceae gen. nov., a novel taxon isolated from the sludge of Yixing Pesticide Factory.</title>
        <authorList>
            <person name="Ruan L."/>
        </authorList>
    </citation>
    <scope>NUCLEOTIDE SEQUENCE [LARGE SCALE GENOMIC DNA]</scope>
    <source>
        <strain evidence="4 5">LG-2</strain>
    </source>
</reference>
<comment type="caution">
    <text evidence="4">The sequence shown here is derived from an EMBL/GenBank/DDBJ whole genome shotgun (WGS) entry which is preliminary data.</text>
</comment>
<comment type="subunit">
    <text evidence="2">Homodimer.</text>
</comment>
<dbReference type="PIRSF" id="PIRSF036893">
    <property type="entry name" value="Lipocalin_ApoD"/>
    <property type="match status" value="1"/>
</dbReference>
<accession>A0ABU1D4X7</accession>
<keyword evidence="2" id="KW-0446">Lipid-binding</keyword>
<dbReference type="Pfam" id="PF08212">
    <property type="entry name" value="Lipocalin_2"/>
    <property type="match status" value="1"/>
</dbReference>
<protein>
    <recommendedName>
        <fullName evidence="2">Outer membrane lipoprotein Blc</fullName>
    </recommendedName>
</protein>